<evidence type="ECO:0000313" key="1">
    <source>
        <dbReference type="EMBL" id="MFM0448176.1"/>
    </source>
</evidence>
<dbReference type="Proteomes" id="UP001629288">
    <property type="component" value="Unassembled WGS sequence"/>
</dbReference>
<sequence>MILDYEDLLRFLFEAPLWGSLARAEEGDDEAGRDALGALSFLLSTKNVHPMTGEALPVPAYARDYLSKALARMAAGVDPKKALHLVSGRKGRNSDTYSRKVLAASIVEYLRQKGKDAAGNLGPIDKACAEAEEVIAAIVRHHEHDHFWGPWEAFRTKACSVDSIRHYYTEDRQVIKAIERSRRELPG</sequence>
<protein>
    <submittedName>
        <fullName evidence="1">Uncharacterized protein</fullName>
    </submittedName>
</protein>
<dbReference type="EMBL" id="JAQQDH010000017">
    <property type="protein sequence ID" value="MFM0448176.1"/>
    <property type="molecule type" value="Genomic_DNA"/>
</dbReference>
<proteinExistence type="predicted"/>
<dbReference type="RefSeq" id="WP_408131471.1">
    <property type="nucleotide sequence ID" value="NZ_JAQQDH010000017.1"/>
</dbReference>
<comment type="caution">
    <text evidence="1">The sequence shown here is derived from an EMBL/GenBank/DDBJ whole genome shotgun (WGS) entry which is preliminary data.</text>
</comment>
<organism evidence="1 2">
    <name type="scientific">Paraburkholderia strydomiana</name>
    <dbReference type="NCBI Taxonomy" id="1245417"/>
    <lineage>
        <taxon>Bacteria</taxon>
        <taxon>Pseudomonadati</taxon>
        <taxon>Pseudomonadota</taxon>
        <taxon>Betaproteobacteria</taxon>
        <taxon>Burkholderiales</taxon>
        <taxon>Burkholderiaceae</taxon>
        <taxon>Paraburkholderia</taxon>
    </lineage>
</organism>
<accession>A0ABW9C9B9</accession>
<gene>
    <name evidence="1" type="ORF">PQR00_31680</name>
</gene>
<keyword evidence="2" id="KW-1185">Reference proteome</keyword>
<evidence type="ECO:0000313" key="2">
    <source>
        <dbReference type="Proteomes" id="UP001629288"/>
    </source>
</evidence>
<reference evidence="1 2" key="1">
    <citation type="journal article" date="2024" name="Chem. Sci.">
        <title>Discovery of megapolipeptins by genome mining of a Burkholderiales bacteria collection.</title>
        <authorList>
            <person name="Paulo B.S."/>
            <person name="Recchia M.J.J."/>
            <person name="Lee S."/>
            <person name="Fergusson C.H."/>
            <person name="Romanowski S.B."/>
            <person name="Hernandez A."/>
            <person name="Krull N."/>
            <person name="Liu D.Y."/>
            <person name="Cavanagh H."/>
            <person name="Bos A."/>
            <person name="Gray C.A."/>
            <person name="Murphy B.T."/>
            <person name="Linington R.G."/>
            <person name="Eustaquio A.S."/>
        </authorList>
    </citation>
    <scope>NUCLEOTIDE SEQUENCE [LARGE SCALE GENOMIC DNA]</scope>
    <source>
        <strain evidence="1 2">RL17-379-BIB-C</strain>
    </source>
</reference>
<name>A0ABW9C9B9_9BURK</name>